<evidence type="ECO:0000313" key="3">
    <source>
        <dbReference type="EMBL" id="CAH1986916.1"/>
    </source>
</evidence>
<evidence type="ECO:0000313" key="4">
    <source>
        <dbReference type="Proteomes" id="UP001152888"/>
    </source>
</evidence>
<feature type="compositionally biased region" description="Low complexity" evidence="1">
    <location>
        <begin position="7"/>
        <end position="19"/>
    </location>
</feature>
<feature type="region of interest" description="Disordered" evidence="1">
    <location>
        <begin position="78"/>
        <end position="103"/>
    </location>
</feature>
<evidence type="ECO:0000256" key="1">
    <source>
        <dbReference type="SAM" id="MobiDB-lite"/>
    </source>
</evidence>
<dbReference type="EMBL" id="CAKOFQ010007008">
    <property type="protein sequence ID" value="CAH1986916.1"/>
    <property type="molecule type" value="Genomic_DNA"/>
</dbReference>
<sequence>MAKYRNLSSELNLASDSSSPTSLNSETACAVVRSSSNILEDIDQSSNCSSISAHSQPNLNSETLSEDANLSLDSQRMLGDVSVPDPASSSTCDSNINENTANNETFDTTAEDIGTGRQLKNVCYFCDKDRKQNKEELETEATISSVHQTQVCPPDIILNPSLCTGVAFDNFDRYVDTINGKETLHDTVGIIYQNIDGNSHSELNEDDDTNTEDMLPPPPPSKRRRTLTEIIPDITPYSKRLKMIGRLTPVQIDQPSLPESSSLLQTVDLLHLLSHVFHVPNTPSWTGFNCRILEDNSLKQKVSYLTPINLSPTNVSVVAYTMEQAQGVGKECAYVQVSYDLAIAKIALKIQATEGLKFSNLFIHLGSFHLMMAFFKAVGTFIDECGLSHMMIESKIIASGSVNGIIEGKHFNRCKRLHPLMALGLQILHFDQFLKTERVEHNFVKGQIYEDLLEYQDTKISQSSTLRDLLPNEILSQLLTSYQQYIAETRQGNHGKTAQFYMIYIQLIRYYVNLSRSIRMGDFEMFKAVIPKMANLFFIVNQPNYARYCVKYVDNLNNVADTHPGLEDDFNKGFFGVKRTDKPFSRVPIDLTLEQTINADAAKRLSGISHFTNSIAARQRWSKSHSIRAALISHVLDICGLRYLEDVTADLQPNRMKIYGKQLADFVEVLEKNCNPFDPSLDSENLYNIATSKPVSPEVADYLISIEENGEGLRNQFINECAEDESRFDKPIKKNRVLNFTEAPKKKKLALGNKVVELRMQRDLFGRMLGISLTHKVDIEKVLSFPLTPMPTSMCHPDGSICKTDKAQLTKLMEKKLETAIDQQPSSFDISIVDGFFMLHLMKEIPQTFDGIAKKFLSAISQMKSVRIDVIFDQYFSPSIKDFERSRREESTIPVSIGPNQIRPHNFGAELKNMEFKIALVNFFIDHWDSEDMVPFIGNKIIYVSFNKCYSYKVLNNKVVRSIEESLSCEEHEEADSRIIYHICQIDFDADVVIRCSDSDILIIRVLLGNMDHLNAFLKIWINIGVGNHQRYVNVNELYRILGDSLSKALPCFHAITGCDYTPAFFRKGKVRSFKILEKSKEYQSAFGNITTDNEDLLDSTFVILEKFVCQMYGVKNSSDVNSVRFHLFSNTFQSKKSDENFEKKFRNFDSSSLPPCKAELQQHLLRVRYVTKLWRNAHLKHPTSLSPVASGWSIKDNKYDFVWFLGEQLPSSIADIIIQNERVLRNDDNDQDDDFNTSSNESDDDDDCEDASFVCNTIME</sequence>
<comment type="caution">
    <text evidence="3">The sequence shown here is derived from an EMBL/GenBank/DDBJ whole genome shotgun (WGS) entry which is preliminary data.</text>
</comment>
<protein>
    <recommendedName>
        <fullName evidence="2">DUF6589 domain-containing protein</fullName>
    </recommendedName>
</protein>
<gene>
    <name evidence="3" type="ORF">ACAOBT_LOCUS17531</name>
</gene>
<dbReference type="Proteomes" id="UP001152888">
    <property type="component" value="Unassembled WGS sequence"/>
</dbReference>
<organism evidence="3 4">
    <name type="scientific">Acanthoscelides obtectus</name>
    <name type="common">Bean weevil</name>
    <name type="synonym">Bruchus obtectus</name>
    <dbReference type="NCBI Taxonomy" id="200917"/>
    <lineage>
        <taxon>Eukaryota</taxon>
        <taxon>Metazoa</taxon>
        <taxon>Ecdysozoa</taxon>
        <taxon>Arthropoda</taxon>
        <taxon>Hexapoda</taxon>
        <taxon>Insecta</taxon>
        <taxon>Pterygota</taxon>
        <taxon>Neoptera</taxon>
        <taxon>Endopterygota</taxon>
        <taxon>Coleoptera</taxon>
        <taxon>Polyphaga</taxon>
        <taxon>Cucujiformia</taxon>
        <taxon>Chrysomeloidea</taxon>
        <taxon>Chrysomelidae</taxon>
        <taxon>Bruchinae</taxon>
        <taxon>Bruchini</taxon>
        <taxon>Acanthoscelides</taxon>
    </lineage>
</organism>
<feature type="compositionally biased region" description="Polar residues" evidence="1">
    <location>
        <begin position="87"/>
        <end position="103"/>
    </location>
</feature>
<feature type="region of interest" description="Disordered" evidence="1">
    <location>
        <begin position="197"/>
        <end position="224"/>
    </location>
</feature>
<keyword evidence="4" id="KW-1185">Reference proteome</keyword>
<feature type="region of interest" description="Disordered" evidence="1">
    <location>
        <begin position="1"/>
        <end position="24"/>
    </location>
</feature>
<evidence type="ECO:0000259" key="2">
    <source>
        <dbReference type="Pfam" id="PF20231"/>
    </source>
</evidence>
<proteinExistence type="predicted"/>
<dbReference type="AlphaFoldDB" id="A0A9P0L1Y4"/>
<name>A0A9P0L1Y4_ACAOB</name>
<dbReference type="PANTHER" id="PTHR46704:SF9">
    <property type="entry name" value="BHLH DOMAIN-CONTAINING PROTEIN"/>
    <property type="match status" value="1"/>
</dbReference>
<feature type="compositionally biased region" description="Acidic residues" evidence="1">
    <location>
        <begin position="1230"/>
        <end position="1249"/>
    </location>
</feature>
<dbReference type="PANTHER" id="PTHR46704">
    <property type="entry name" value="CXC DOMAIN-CONTAINING PROTEIN-RELATED"/>
    <property type="match status" value="1"/>
</dbReference>
<feature type="region of interest" description="Disordered" evidence="1">
    <location>
        <begin position="1228"/>
        <end position="1249"/>
    </location>
</feature>
<dbReference type="Pfam" id="PF20231">
    <property type="entry name" value="DUF6589"/>
    <property type="match status" value="1"/>
</dbReference>
<feature type="domain" description="DUF6589" evidence="2">
    <location>
        <begin position="357"/>
        <end position="598"/>
    </location>
</feature>
<dbReference type="OrthoDB" id="6781714at2759"/>
<dbReference type="InterPro" id="IPR046496">
    <property type="entry name" value="DUF6589"/>
</dbReference>
<reference evidence="3" key="1">
    <citation type="submission" date="2022-03" db="EMBL/GenBank/DDBJ databases">
        <authorList>
            <person name="Sayadi A."/>
        </authorList>
    </citation>
    <scope>NUCLEOTIDE SEQUENCE</scope>
</reference>
<accession>A0A9P0L1Y4</accession>